<evidence type="ECO:0000256" key="2">
    <source>
        <dbReference type="SAM" id="MobiDB-lite"/>
    </source>
</evidence>
<evidence type="ECO:0000256" key="1">
    <source>
        <dbReference type="ARBA" id="ARBA00093462"/>
    </source>
</evidence>
<gene>
    <name evidence="4" type="ORF">HMPREF9971_1806</name>
</gene>
<dbReference type="InterPro" id="IPR006343">
    <property type="entry name" value="DnaB/C_C"/>
</dbReference>
<dbReference type="RefSeq" id="WP_003015048.1">
    <property type="nucleotide sequence ID" value="NZ_AJMV01000030.1"/>
</dbReference>
<protein>
    <submittedName>
        <fullName evidence="4">Initiator RepB protein</fullName>
    </submittedName>
</protein>
<comment type="caution">
    <text evidence="4">The sequence shown here is derived from an EMBL/GenBank/DDBJ whole genome shotgun (WGS) entry which is preliminary data.</text>
</comment>
<dbReference type="Gene3D" id="1.10.10.10">
    <property type="entry name" value="Winged helix-like DNA-binding domain superfamily/Winged helix DNA-binding domain"/>
    <property type="match status" value="1"/>
</dbReference>
<accession>I2NRI8</accession>
<sequence>MHEVEKQPEVWQLTNIKNKQLAKSKNFRITSLANRMTTAQNILFSFALLNAKVDGDFAEATFTIDELKNFVSLLDYERHRTSRILQDLKTVGESSILMIDEKMINDPLNGSAKGIMIFSSYSYQKGKYHFIFNSNKIEKDGVAPIIGVLRSREENPLIYRLDMFASLNFSGQALYENILIANQSGLRKIQLSNEDLRGIFGTFGKSMERYDAIKRKHLAPAVESINSNTELNIIYEPLKNGRKIIGAELRWTIEKTKLASKAQIATATELYVELLGFGYSRDNSLLKDLYSINEKNIGDAINIIKRATKEISELRSAIEKTAQKKETTDKLNNPVVESKVISEKESNEYGWFFSRFESVEKPTESEILGYLNGFVESDRNNVLELAYEIFNRNGGEKATYIATVLRNWRRKGITTVEDARKSYEASYVVKRDEKKTKKRSTKTNVPKWSNQDYKNETTEEEQADMKEQQNKLLAKIDNSSQEPPVVEGQTNIYDFLDE</sequence>
<dbReference type="InterPro" id="IPR036390">
    <property type="entry name" value="WH_DNA-bd_sf"/>
</dbReference>
<dbReference type="InterPro" id="IPR034829">
    <property type="entry name" value="DnaD-like_sf"/>
</dbReference>
<reference evidence="4 5" key="1">
    <citation type="submission" date="2012-04" db="EMBL/GenBank/DDBJ databases">
        <authorList>
            <person name="Harkins D.M."/>
            <person name="Madupu R."/>
            <person name="Durkin A.S."/>
            <person name="Torralba M."/>
            <person name="Methe B."/>
            <person name="Sutton G.G."/>
            <person name="Nelson K.E."/>
        </authorList>
    </citation>
    <scope>NUCLEOTIDE SEQUENCE [LARGE SCALE GENOMIC DNA]</scope>
    <source>
        <strain evidence="4 5">F0449</strain>
    </source>
</reference>
<comment type="similarity">
    <text evidence="1">Belongs to the DnaB/DnaD family.</text>
</comment>
<dbReference type="Pfam" id="PF07261">
    <property type="entry name" value="DnaB_2"/>
    <property type="match status" value="1"/>
</dbReference>
<dbReference type="EMBL" id="AJMV01000030">
    <property type="protein sequence ID" value="EIG28449.1"/>
    <property type="molecule type" value="Genomic_DNA"/>
</dbReference>
<proteinExistence type="inferred from homology"/>
<feature type="compositionally biased region" description="Polar residues" evidence="2">
    <location>
        <begin position="477"/>
        <end position="490"/>
    </location>
</feature>
<evidence type="ECO:0000313" key="4">
    <source>
        <dbReference type="EMBL" id="EIG28449.1"/>
    </source>
</evidence>
<organism evidence="4 5">
    <name type="scientific">Streptococcus parasanguinis F0449</name>
    <dbReference type="NCBI Taxonomy" id="1095733"/>
    <lineage>
        <taxon>Bacteria</taxon>
        <taxon>Bacillati</taxon>
        <taxon>Bacillota</taxon>
        <taxon>Bacilli</taxon>
        <taxon>Lactobacillales</taxon>
        <taxon>Streptococcaceae</taxon>
        <taxon>Streptococcus</taxon>
    </lineage>
</organism>
<evidence type="ECO:0000259" key="3">
    <source>
        <dbReference type="Pfam" id="PF07261"/>
    </source>
</evidence>
<feature type="domain" description="DnaB/C C-terminal" evidence="3">
    <location>
        <begin position="373"/>
        <end position="421"/>
    </location>
</feature>
<dbReference type="Pfam" id="PF21205">
    <property type="entry name" value="Rep3_C"/>
    <property type="match status" value="1"/>
</dbReference>
<name>I2NRI8_STRPA</name>
<feature type="compositionally biased region" description="Basic and acidic residues" evidence="2">
    <location>
        <begin position="453"/>
        <end position="469"/>
    </location>
</feature>
<dbReference type="NCBIfam" id="TIGR01446">
    <property type="entry name" value="DnaD_dom"/>
    <property type="match status" value="1"/>
</dbReference>
<feature type="compositionally biased region" description="Polar residues" evidence="2">
    <location>
        <begin position="442"/>
        <end position="452"/>
    </location>
</feature>
<dbReference type="SUPFAM" id="SSF46785">
    <property type="entry name" value="Winged helix' DNA-binding domain"/>
    <property type="match status" value="1"/>
</dbReference>
<dbReference type="PATRIC" id="fig|1095733.3.peg.378"/>
<dbReference type="AlphaFoldDB" id="I2NRI8"/>
<dbReference type="InterPro" id="IPR036388">
    <property type="entry name" value="WH-like_DNA-bd_sf"/>
</dbReference>
<feature type="region of interest" description="Disordered" evidence="2">
    <location>
        <begin position="433"/>
        <end position="490"/>
    </location>
</feature>
<evidence type="ECO:0000313" key="5">
    <source>
        <dbReference type="Proteomes" id="UP000003357"/>
    </source>
</evidence>
<dbReference type="Gene3D" id="1.10.10.630">
    <property type="entry name" value="DnaD domain-like"/>
    <property type="match status" value="1"/>
</dbReference>
<dbReference type="Proteomes" id="UP000003357">
    <property type="component" value="Unassembled WGS sequence"/>
</dbReference>